<feature type="transmembrane region" description="Helical" evidence="6">
    <location>
        <begin position="98"/>
        <end position="119"/>
    </location>
</feature>
<accession>A0A852U388</accession>
<comment type="subcellular location">
    <subcellularLocation>
        <location evidence="1">Membrane</location>
        <topology evidence="1">Multi-pass membrane protein</topology>
    </subcellularLocation>
</comment>
<sequence length="531" mass="57292">MTSLETTSSKGSPNGGSTGSGAPALSALGWARWAWRILTSMRTALILLFLLAIGAIPGSVLPQHSVSTEQVQNYYLEHPDLAPWLDRFSLFDVYSSPWYAAIYLLLFVSLTGCVLPRAAAHYRAMRARPPRTPRNLDRLPYSASFSTDASPRTALEQARAVLKGYRIDADGESVAAEKGYLRETGNVVFHLALLALLVSLGIGSFLGYRGNMLVVEGDGFANTLPSYDAFYPGTAVDAGDLQPFSLRVEDFEAAFIEEGDLAGQAESFTAELSYRESPEAPERDHRLEVNHPLSVDGAQVYLLGHGYAPGFEVTDADGNVVFDQPVPFLNREDGVFTSDGVVKVPDIAPEQLGFTGVFLPSAAETPNGELVSDFPAPRDPVVTLTGFKGDLGLDSGDSQSVYQLYTDQMTEIGESPELSPGESWELPDGSIITFTGYSDYIAMQVNSDPGRLPALVSAAAAVLGLLATLFVRPRRAWVRARTGEDGRTVVEVGGLGKTENAGSAVEFHELSLRLRDRLRDRPASDTGTEKE</sequence>
<evidence type="ECO:0000313" key="8">
    <source>
        <dbReference type="EMBL" id="NYE49922.1"/>
    </source>
</evidence>
<evidence type="ECO:0000256" key="2">
    <source>
        <dbReference type="ARBA" id="ARBA00022692"/>
    </source>
</evidence>
<dbReference type="RefSeq" id="WP_312863319.1">
    <property type="nucleotide sequence ID" value="NZ_BAAAYY010000048.1"/>
</dbReference>
<dbReference type="EMBL" id="JACCCC010000001">
    <property type="protein sequence ID" value="NYE49922.1"/>
    <property type="molecule type" value="Genomic_DNA"/>
</dbReference>
<organism evidence="8 9">
    <name type="scientific">Spinactinospora alkalitolerans</name>
    <dbReference type="NCBI Taxonomy" id="687207"/>
    <lineage>
        <taxon>Bacteria</taxon>
        <taxon>Bacillati</taxon>
        <taxon>Actinomycetota</taxon>
        <taxon>Actinomycetes</taxon>
        <taxon>Streptosporangiales</taxon>
        <taxon>Nocardiopsidaceae</taxon>
        <taxon>Spinactinospora</taxon>
    </lineage>
</organism>
<evidence type="ECO:0000256" key="6">
    <source>
        <dbReference type="SAM" id="Phobius"/>
    </source>
</evidence>
<evidence type="ECO:0000313" key="9">
    <source>
        <dbReference type="Proteomes" id="UP000589036"/>
    </source>
</evidence>
<keyword evidence="4 6" id="KW-1133">Transmembrane helix</keyword>
<evidence type="ECO:0000256" key="3">
    <source>
        <dbReference type="ARBA" id="ARBA00022748"/>
    </source>
</evidence>
<dbReference type="InterPro" id="IPR023494">
    <property type="entry name" value="Cyt_c_bgen_Ccs1/CcsB/ResB"/>
</dbReference>
<keyword evidence="3" id="KW-0201">Cytochrome c-type biogenesis</keyword>
<dbReference type="GO" id="GO:0017004">
    <property type="term" value="P:cytochrome complex assembly"/>
    <property type="evidence" value="ECO:0007669"/>
    <property type="project" value="UniProtKB-KW"/>
</dbReference>
<dbReference type="AlphaFoldDB" id="A0A852U388"/>
<feature type="domain" description="ResB-like" evidence="7">
    <location>
        <begin position="41"/>
        <end position="507"/>
    </location>
</feature>
<comment type="caution">
    <text evidence="8">The sequence shown here is derived from an EMBL/GenBank/DDBJ whole genome shotgun (WGS) entry which is preliminary data.</text>
</comment>
<feature type="transmembrane region" description="Helical" evidence="6">
    <location>
        <begin position="44"/>
        <end position="61"/>
    </location>
</feature>
<evidence type="ECO:0000256" key="5">
    <source>
        <dbReference type="ARBA" id="ARBA00023136"/>
    </source>
</evidence>
<evidence type="ECO:0000259" key="7">
    <source>
        <dbReference type="Pfam" id="PF05140"/>
    </source>
</evidence>
<dbReference type="Pfam" id="PF05140">
    <property type="entry name" value="ResB"/>
    <property type="match status" value="1"/>
</dbReference>
<feature type="transmembrane region" description="Helical" evidence="6">
    <location>
        <begin position="187"/>
        <end position="208"/>
    </location>
</feature>
<gene>
    <name evidence="8" type="ORF">HDA32_005042</name>
</gene>
<dbReference type="PANTHER" id="PTHR31566:SF0">
    <property type="entry name" value="CYTOCHROME C BIOGENESIS PROTEIN CCS1, CHLOROPLASTIC"/>
    <property type="match status" value="1"/>
</dbReference>
<dbReference type="InterPro" id="IPR007816">
    <property type="entry name" value="ResB-like_domain"/>
</dbReference>
<dbReference type="PANTHER" id="PTHR31566">
    <property type="entry name" value="CYTOCHROME C BIOGENESIS PROTEIN CCS1, CHLOROPLASTIC"/>
    <property type="match status" value="1"/>
</dbReference>
<protein>
    <submittedName>
        <fullName evidence="8">Cytochrome c biogenesis protein</fullName>
    </submittedName>
</protein>
<reference evidence="8 9" key="1">
    <citation type="submission" date="2020-07" db="EMBL/GenBank/DDBJ databases">
        <title>Sequencing the genomes of 1000 actinobacteria strains.</title>
        <authorList>
            <person name="Klenk H.-P."/>
        </authorList>
    </citation>
    <scope>NUCLEOTIDE SEQUENCE [LARGE SCALE GENOMIC DNA]</scope>
    <source>
        <strain evidence="8 9">CXB654</strain>
    </source>
</reference>
<evidence type="ECO:0000256" key="4">
    <source>
        <dbReference type="ARBA" id="ARBA00022989"/>
    </source>
</evidence>
<evidence type="ECO:0000256" key="1">
    <source>
        <dbReference type="ARBA" id="ARBA00004141"/>
    </source>
</evidence>
<proteinExistence type="predicted"/>
<dbReference type="GO" id="GO:0016020">
    <property type="term" value="C:membrane"/>
    <property type="evidence" value="ECO:0007669"/>
    <property type="project" value="UniProtKB-SubCell"/>
</dbReference>
<name>A0A852U388_9ACTN</name>
<dbReference type="Proteomes" id="UP000589036">
    <property type="component" value="Unassembled WGS sequence"/>
</dbReference>
<feature type="transmembrane region" description="Helical" evidence="6">
    <location>
        <begin position="452"/>
        <end position="471"/>
    </location>
</feature>
<keyword evidence="9" id="KW-1185">Reference proteome</keyword>
<keyword evidence="2 6" id="KW-0812">Transmembrane</keyword>
<keyword evidence="5 6" id="KW-0472">Membrane</keyword>